<gene>
    <name evidence="2" type="ORF">TRIADDRAFT_60892</name>
</gene>
<dbReference type="EMBL" id="DS985258">
    <property type="protein sequence ID" value="EDV20642.1"/>
    <property type="molecule type" value="Genomic_DNA"/>
</dbReference>
<proteinExistence type="predicted"/>
<accession>B3S9F9</accession>
<dbReference type="PANTHER" id="PTHR10745">
    <property type="entry name" value="GLYCYL-TRNA SYNTHETASE/DNA POLYMERASE SUBUNIT GAMMA-2"/>
    <property type="match status" value="1"/>
</dbReference>
<dbReference type="InterPro" id="IPR027031">
    <property type="entry name" value="Gly-tRNA_synthase/POLG2"/>
</dbReference>
<dbReference type="AlphaFoldDB" id="B3S9F9"/>
<dbReference type="RefSeq" id="XP_002116842.1">
    <property type="nucleotide sequence ID" value="XM_002116806.1"/>
</dbReference>
<dbReference type="SUPFAM" id="SSF55681">
    <property type="entry name" value="Class II aaRS and biotin synthetases"/>
    <property type="match status" value="1"/>
</dbReference>
<dbReference type="Pfam" id="PF03129">
    <property type="entry name" value="HGTP_anticodon"/>
    <property type="match status" value="1"/>
</dbReference>
<dbReference type="PANTHER" id="PTHR10745:SF8">
    <property type="entry name" value="DNA POLYMERASE SUBUNIT GAMMA-2, MITOCHONDRIAL"/>
    <property type="match status" value="1"/>
</dbReference>
<protein>
    <recommendedName>
        <fullName evidence="1">Anticodon-binding domain-containing protein</fullName>
    </recommendedName>
</protein>
<dbReference type="KEGG" id="tad:TRIADDRAFT_60892"/>
<evidence type="ECO:0000313" key="3">
    <source>
        <dbReference type="Proteomes" id="UP000009022"/>
    </source>
</evidence>
<dbReference type="GO" id="GO:0005739">
    <property type="term" value="C:mitochondrion"/>
    <property type="evidence" value="ECO:0000318"/>
    <property type="project" value="GO_Central"/>
</dbReference>
<dbReference type="Gene3D" id="3.40.50.800">
    <property type="entry name" value="Anticodon-binding domain"/>
    <property type="match status" value="1"/>
</dbReference>
<dbReference type="PhylomeDB" id="B3S9F9"/>
<dbReference type="Gene3D" id="3.30.930.10">
    <property type="entry name" value="Bira Bifunctional Protein, Domain 2"/>
    <property type="match status" value="1"/>
</dbReference>
<dbReference type="HOGENOM" id="CLU_661106_0_0_1"/>
<dbReference type="STRING" id="10228.B3S9F9"/>
<dbReference type="GO" id="GO:0005737">
    <property type="term" value="C:cytoplasm"/>
    <property type="evidence" value="ECO:0000318"/>
    <property type="project" value="GO_Central"/>
</dbReference>
<dbReference type="InterPro" id="IPR036621">
    <property type="entry name" value="Anticodon-bd_dom_sf"/>
</dbReference>
<dbReference type="InterPro" id="IPR004154">
    <property type="entry name" value="Anticodon-bd"/>
</dbReference>
<evidence type="ECO:0000313" key="2">
    <source>
        <dbReference type="EMBL" id="EDV20642.1"/>
    </source>
</evidence>
<sequence>MAYEMKDILSHLSRRGLFLIGTNEDKLGPLGILLMRNLYQEWRKSISIIRGKACNVLEIQPTTLDKGLNDNIKSLSDSSNSLLHFWNLDRDGLTSRQNSIKMMNPALPFVLIRQINSVSGGESFKAFLRFYCSPKESQLWYHTWKKERATWWRKLSINRPGRFVLEEDSFDDSKTYDRARIVLSYNNYKETVEDISYCKDSNEIEKNICNSNNFHSITCSSYMTQGVLAYLIDSYHCRQLMHANGASKDGFKSLKLHPRLSPIKAAIIHPNTDRIHFVELAEYLAKKLNSAEIVTWIESAKCLEECYKNHDEMGTLFCIVIDDNTVKYGDVKLRHRDTGLLEQIHLMDVKLCIERDLQNSYEDNLPPDLQRRLFLFYDEKNEMNVKICCSPVHAMIRSMPAVACVATYLFIVLQAK</sequence>
<dbReference type="GO" id="GO:0006264">
    <property type="term" value="P:mitochondrial DNA replication"/>
    <property type="evidence" value="ECO:0000318"/>
    <property type="project" value="GO_Central"/>
</dbReference>
<name>B3S9F9_TRIAD</name>
<dbReference type="FunCoup" id="B3S9F9">
    <property type="interactions" value="248"/>
</dbReference>
<dbReference type="OrthoDB" id="57698at2759"/>
<dbReference type="GeneID" id="6758107"/>
<dbReference type="eggNOG" id="KOG2298">
    <property type="taxonomic scope" value="Eukaryota"/>
</dbReference>
<dbReference type="InParanoid" id="B3S9F9"/>
<dbReference type="Proteomes" id="UP000009022">
    <property type="component" value="Unassembled WGS sequence"/>
</dbReference>
<dbReference type="SUPFAM" id="SSF52954">
    <property type="entry name" value="Class II aaRS ABD-related"/>
    <property type="match status" value="1"/>
</dbReference>
<dbReference type="InterPro" id="IPR045864">
    <property type="entry name" value="aa-tRNA-synth_II/BPL/LPL"/>
</dbReference>
<feature type="domain" description="Anticodon-binding" evidence="1">
    <location>
        <begin position="265"/>
        <end position="349"/>
    </location>
</feature>
<organism evidence="2 3">
    <name type="scientific">Trichoplax adhaerens</name>
    <name type="common">Trichoplax reptans</name>
    <dbReference type="NCBI Taxonomy" id="10228"/>
    <lineage>
        <taxon>Eukaryota</taxon>
        <taxon>Metazoa</taxon>
        <taxon>Placozoa</taxon>
        <taxon>Uniplacotomia</taxon>
        <taxon>Trichoplacea</taxon>
        <taxon>Trichoplacidae</taxon>
        <taxon>Trichoplax</taxon>
    </lineage>
</organism>
<reference evidence="2 3" key="1">
    <citation type="journal article" date="2008" name="Nature">
        <title>The Trichoplax genome and the nature of placozoans.</title>
        <authorList>
            <person name="Srivastava M."/>
            <person name="Begovic E."/>
            <person name="Chapman J."/>
            <person name="Putnam N.H."/>
            <person name="Hellsten U."/>
            <person name="Kawashima T."/>
            <person name="Kuo A."/>
            <person name="Mitros T."/>
            <person name="Salamov A."/>
            <person name="Carpenter M.L."/>
            <person name="Signorovitch A.Y."/>
            <person name="Moreno M.A."/>
            <person name="Kamm K."/>
            <person name="Grimwood J."/>
            <person name="Schmutz J."/>
            <person name="Shapiro H."/>
            <person name="Grigoriev I.V."/>
            <person name="Buss L.W."/>
            <person name="Schierwater B."/>
            <person name="Dellaporta S.L."/>
            <person name="Rokhsar D.S."/>
        </authorList>
    </citation>
    <scope>NUCLEOTIDE SEQUENCE [LARGE SCALE GENOMIC DNA]</scope>
    <source>
        <strain evidence="2 3">Grell-BS-1999</strain>
    </source>
</reference>
<evidence type="ECO:0000259" key="1">
    <source>
        <dbReference type="Pfam" id="PF03129"/>
    </source>
</evidence>
<dbReference type="CTD" id="6758107"/>
<keyword evidence="3" id="KW-1185">Reference proteome</keyword>